<evidence type="ECO:0000313" key="2">
    <source>
        <dbReference type="EMBL" id="CAD8657850.1"/>
    </source>
</evidence>
<dbReference type="GO" id="GO:0042054">
    <property type="term" value="F:histone methyltransferase activity"/>
    <property type="evidence" value="ECO:0007669"/>
    <property type="project" value="TreeGrafter"/>
</dbReference>
<reference evidence="2" key="1">
    <citation type="submission" date="2021-01" db="EMBL/GenBank/DDBJ databases">
        <authorList>
            <person name="Corre E."/>
            <person name="Pelletier E."/>
            <person name="Niang G."/>
            <person name="Scheremetjew M."/>
            <person name="Finn R."/>
            <person name="Kale V."/>
            <person name="Holt S."/>
            <person name="Cochrane G."/>
            <person name="Meng A."/>
            <person name="Brown T."/>
            <person name="Cohen L."/>
        </authorList>
    </citation>
    <scope>NUCLEOTIDE SEQUENCE</scope>
    <source>
        <strain evidence="2">CCMP722</strain>
    </source>
</reference>
<dbReference type="GO" id="GO:0016274">
    <property type="term" value="F:protein-arginine N-methyltransferase activity"/>
    <property type="evidence" value="ECO:0007669"/>
    <property type="project" value="InterPro"/>
</dbReference>
<keyword evidence="1" id="KW-0949">S-adenosyl-L-methionine</keyword>
<dbReference type="SUPFAM" id="SSF53335">
    <property type="entry name" value="S-adenosyl-L-methionine-dependent methyltransferases"/>
    <property type="match status" value="1"/>
</dbReference>
<proteinExistence type="predicted"/>
<dbReference type="PANTHER" id="PTHR11006">
    <property type="entry name" value="PROTEIN ARGININE N-METHYLTRANSFERASE"/>
    <property type="match status" value="1"/>
</dbReference>
<gene>
    <name evidence="2" type="ORF">POBO1169_LOCUS5120</name>
</gene>
<dbReference type="PANTHER" id="PTHR11006:SF53">
    <property type="entry name" value="PROTEIN ARGININE N-METHYLTRANSFERASE 3"/>
    <property type="match status" value="1"/>
</dbReference>
<dbReference type="InterPro" id="IPR025799">
    <property type="entry name" value="Arg_MeTrfase"/>
</dbReference>
<dbReference type="InterPro" id="IPR029063">
    <property type="entry name" value="SAM-dependent_MTases_sf"/>
</dbReference>
<name>A0A7S0N4G2_9CHLO</name>
<organism evidence="2">
    <name type="scientific">Pyramimonas obovata</name>
    <dbReference type="NCBI Taxonomy" id="1411642"/>
    <lineage>
        <taxon>Eukaryota</taxon>
        <taxon>Viridiplantae</taxon>
        <taxon>Chlorophyta</taxon>
        <taxon>Pyramimonadophyceae</taxon>
        <taxon>Pyramimonadales</taxon>
        <taxon>Pyramimonadaceae</taxon>
        <taxon>Pyramimonas</taxon>
        <taxon>Pyramimonas incertae sedis</taxon>
    </lineage>
</organism>
<evidence type="ECO:0008006" key="3">
    <source>
        <dbReference type="Google" id="ProtNLM"/>
    </source>
</evidence>
<evidence type="ECO:0000256" key="1">
    <source>
        <dbReference type="ARBA" id="ARBA00022691"/>
    </source>
</evidence>
<dbReference type="EMBL" id="HBFA01009762">
    <property type="protein sequence ID" value="CAD8657850.1"/>
    <property type="molecule type" value="Transcribed_RNA"/>
</dbReference>
<dbReference type="AlphaFoldDB" id="A0A7S0N4G2"/>
<dbReference type="Pfam" id="PF06325">
    <property type="entry name" value="PrmA"/>
    <property type="match status" value="1"/>
</dbReference>
<dbReference type="Gene3D" id="3.40.50.150">
    <property type="entry name" value="Vaccinia Virus protein VP39"/>
    <property type="match status" value="1"/>
</dbReference>
<accession>A0A7S0N4G2</accession>
<protein>
    <recommendedName>
        <fullName evidence="3">Protein arginine N-methyltransferase</fullName>
    </recommendedName>
</protein>
<dbReference type="GO" id="GO:0005634">
    <property type="term" value="C:nucleus"/>
    <property type="evidence" value="ECO:0007669"/>
    <property type="project" value="TreeGrafter"/>
</dbReference>
<sequence>MLTSSSNVWVMSHHASPMSTTLGGSSRRPQTTLRGKLVTPRHAVRGGRTGGFWSVTASNCESSSEQLRKWEVGRREALCLPAASMVLAATAASASPQVVSLDSTWVTESYAAGTDFALDAYESMRDDAGRTPKFIEAIQQRLKGKEGRLSVVDIGTGPFALLAIAAANAGARKVYAIEADPEVAKLARKAIEDSGVPKGTIEVLEGYSTEVALPEKVDLLVAEVIGSVATEEGVYRTIKDAQARFLLNPANPGSYIPLRVQTMVAPAAYAFHYMIAAEGRKAAGLTSDEGPLRLNCQDTTLTLMDEPQVFEDFRYNDSALLSAGRWTPPTDLVFKVSGKKLAENTQLYVRNLGFDGVSYSDAKLVSSSVARGFSGIALWPRLVLDAEEKLVVEARGPRGEAQKSHWQTVLPLMTAAPLPLAVGDTIVVNGSAQFDGIKPPVYTINANITRI</sequence>